<evidence type="ECO:0000313" key="2">
    <source>
        <dbReference type="EMBL" id="KAH9311496.1"/>
    </source>
</evidence>
<feature type="region of interest" description="Disordered" evidence="1">
    <location>
        <begin position="229"/>
        <end position="263"/>
    </location>
</feature>
<evidence type="ECO:0000256" key="1">
    <source>
        <dbReference type="SAM" id="MobiDB-lite"/>
    </source>
</evidence>
<sequence>ASNLGRPPISMIEHFTTELLCSLRSRVNPASFAYASPINQLLLSINGLHPAGNWNGQKESLGFNENFSTFLQFLYKAFTSNSVKIELGGPASAIGGKGATSANIKANATLLGVSRNVCVHLELFKGRSANDAVGALALDLYEAFYTASNQRAELEMLLDEEKKKNSKILDAVVQGKANSIHFRPHAILNESTLVWDEDHHSEALPPEHPSVVMPENSIFQMSLPVPMQPQLETFPSDSPTSAPKHLKHSSSRRRRIGSSRNSSLKLAVQNSYARIVKQTCKGALKDCNSTVCNSECEAVPEILDSANDKRKYRDIDMDILAKIEAGGENRSLKTDLWARRHYLEWRKFQGLPEMDIEELPLPELAESLVKFFCMVKKRNGDLFPSESLKAMFRAFVRILQFHYKRLAILGSYNGPIVDASKDALFEKARLACIEAMKHSLANGANQKKRRTDEDHCLSEEEILQHQDSQSSTPQGLSKRLCYYVIHKFNIYGDMELYNTTDVEFQRILNENGEVFWQYDERRALKYKNKTLFREIKCCAEKDVVDCFDKYFTSLPPKPLEGEPRRLFLAPIKRPTSNVWFRHQNIGVRTLLKWYKQMCCTDCHPELNVANCSPGQQSELLTRTSCSTVGDNNELNSCTNLNSSSVDRSEVDPMSMAGKHSTEFDNSVEISSDSDADSLDSKDDTEIDMCVLNSHAESNSNDLRTHTSSEIDEINL</sequence>
<feature type="compositionally biased region" description="Basic residues" evidence="1">
    <location>
        <begin position="244"/>
        <end position="257"/>
    </location>
</feature>
<proteinExistence type="predicted"/>
<dbReference type="OMA" id="WARRHYL"/>
<dbReference type="Proteomes" id="UP000824469">
    <property type="component" value="Unassembled WGS sequence"/>
</dbReference>
<dbReference type="PANTHER" id="PTHR21446">
    <property type="entry name" value="DUF3504 DOMAIN-CONTAINING PROTEIN"/>
    <property type="match status" value="1"/>
</dbReference>
<dbReference type="PANTHER" id="PTHR21446:SF12">
    <property type="entry name" value="POTASSIUM CHANNEL TETRAMERIZATION DOMAIN CONTAINING 1"/>
    <property type="match status" value="1"/>
</dbReference>
<dbReference type="EMBL" id="JAHRHJ020000006">
    <property type="protein sequence ID" value="KAH9311496.1"/>
    <property type="molecule type" value="Genomic_DNA"/>
</dbReference>
<organism evidence="2 3">
    <name type="scientific">Taxus chinensis</name>
    <name type="common">Chinese yew</name>
    <name type="synonym">Taxus wallichiana var. chinensis</name>
    <dbReference type="NCBI Taxonomy" id="29808"/>
    <lineage>
        <taxon>Eukaryota</taxon>
        <taxon>Viridiplantae</taxon>
        <taxon>Streptophyta</taxon>
        <taxon>Embryophyta</taxon>
        <taxon>Tracheophyta</taxon>
        <taxon>Spermatophyta</taxon>
        <taxon>Pinopsida</taxon>
        <taxon>Pinidae</taxon>
        <taxon>Conifers II</taxon>
        <taxon>Cupressales</taxon>
        <taxon>Taxaceae</taxon>
        <taxon>Taxus</taxon>
    </lineage>
</organism>
<protein>
    <submittedName>
        <fullName evidence="2">Uncharacterized protein</fullName>
    </submittedName>
</protein>
<feature type="compositionally biased region" description="Polar residues" evidence="1">
    <location>
        <begin position="230"/>
        <end position="241"/>
    </location>
</feature>
<comment type="caution">
    <text evidence="2">The sequence shown here is derived from an EMBL/GenBank/DDBJ whole genome shotgun (WGS) entry which is preliminary data.</text>
</comment>
<accession>A0AA38L114</accession>
<evidence type="ECO:0000313" key="3">
    <source>
        <dbReference type="Proteomes" id="UP000824469"/>
    </source>
</evidence>
<name>A0AA38L114_TAXCH</name>
<reference evidence="2 3" key="1">
    <citation type="journal article" date="2021" name="Nat. Plants">
        <title>The Taxus genome provides insights into paclitaxel biosynthesis.</title>
        <authorList>
            <person name="Xiong X."/>
            <person name="Gou J."/>
            <person name="Liao Q."/>
            <person name="Li Y."/>
            <person name="Zhou Q."/>
            <person name="Bi G."/>
            <person name="Li C."/>
            <person name="Du R."/>
            <person name="Wang X."/>
            <person name="Sun T."/>
            <person name="Guo L."/>
            <person name="Liang H."/>
            <person name="Lu P."/>
            <person name="Wu Y."/>
            <person name="Zhang Z."/>
            <person name="Ro D.K."/>
            <person name="Shang Y."/>
            <person name="Huang S."/>
            <person name="Yan J."/>
        </authorList>
    </citation>
    <scope>NUCLEOTIDE SEQUENCE [LARGE SCALE GENOMIC DNA]</scope>
    <source>
        <strain evidence="2">Ta-2019</strain>
    </source>
</reference>
<feature type="non-terminal residue" evidence="2">
    <location>
        <position position="715"/>
    </location>
</feature>
<keyword evidence="3" id="KW-1185">Reference proteome</keyword>
<dbReference type="AlphaFoldDB" id="A0AA38L114"/>
<dbReference type="InterPro" id="IPR052787">
    <property type="entry name" value="MAVS"/>
</dbReference>
<gene>
    <name evidence="2" type="ORF">KI387_026531</name>
</gene>
<feature type="region of interest" description="Disordered" evidence="1">
    <location>
        <begin position="638"/>
        <end position="715"/>
    </location>
</feature>